<feature type="transmembrane region" description="Helical" evidence="6">
    <location>
        <begin position="478"/>
        <end position="503"/>
    </location>
</feature>
<feature type="transmembrane region" description="Helical" evidence="6">
    <location>
        <begin position="384"/>
        <end position="406"/>
    </location>
</feature>
<evidence type="ECO:0000259" key="8">
    <source>
        <dbReference type="Pfam" id="PF12704"/>
    </source>
</evidence>
<dbReference type="Pfam" id="PF02687">
    <property type="entry name" value="FtsX"/>
    <property type="match status" value="2"/>
</dbReference>
<dbReference type="Proteomes" id="UP001172082">
    <property type="component" value="Unassembled WGS sequence"/>
</dbReference>
<dbReference type="EMBL" id="JAUJEA010000004">
    <property type="protein sequence ID" value="MDN5202456.1"/>
    <property type="molecule type" value="Genomic_DNA"/>
</dbReference>
<feature type="transmembrane region" description="Helical" evidence="6">
    <location>
        <begin position="435"/>
        <end position="458"/>
    </location>
</feature>
<protein>
    <submittedName>
        <fullName evidence="9">ABC transporter permease</fullName>
    </submittedName>
</protein>
<evidence type="ECO:0000313" key="9">
    <source>
        <dbReference type="EMBL" id="MDN5202456.1"/>
    </source>
</evidence>
<dbReference type="PANTHER" id="PTHR30572:SF18">
    <property type="entry name" value="ABC-TYPE MACROLIDE FAMILY EXPORT SYSTEM PERMEASE COMPONENT 2"/>
    <property type="match status" value="1"/>
</dbReference>
<evidence type="ECO:0000259" key="7">
    <source>
        <dbReference type="Pfam" id="PF02687"/>
    </source>
</evidence>
<feature type="transmembrane region" description="Helical" evidence="6">
    <location>
        <begin position="51"/>
        <end position="70"/>
    </location>
</feature>
<keyword evidence="4 6" id="KW-1133">Transmembrane helix</keyword>
<accession>A0ABT8KP12</accession>
<dbReference type="InterPro" id="IPR025857">
    <property type="entry name" value="MacB_PCD"/>
</dbReference>
<evidence type="ECO:0000256" key="6">
    <source>
        <dbReference type="SAM" id="Phobius"/>
    </source>
</evidence>
<reference evidence="9" key="1">
    <citation type="submission" date="2023-06" db="EMBL/GenBank/DDBJ databases">
        <title>Genomic of Parafulvivirga corallium.</title>
        <authorList>
            <person name="Wang G."/>
        </authorList>
    </citation>
    <scope>NUCLEOTIDE SEQUENCE</scope>
    <source>
        <strain evidence="9">BMA10</strain>
    </source>
</reference>
<feature type="transmembrane region" description="Helical" evidence="6">
    <location>
        <begin position="524"/>
        <end position="547"/>
    </location>
</feature>
<dbReference type="InterPro" id="IPR050250">
    <property type="entry name" value="Macrolide_Exporter_MacB"/>
</dbReference>
<keyword evidence="5 6" id="KW-0472">Membrane</keyword>
<organism evidence="9 10">
    <name type="scientific">Splendidivirga corallicola</name>
    <dbReference type="NCBI Taxonomy" id="3051826"/>
    <lineage>
        <taxon>Bacteria</taxon>
        <taxon>Pseudomonadati</taxon>
        <taxon>Bacteroidota</taxon>
        <taxon>Cytophagia</taxon>
        <taxon>Cytophagales</taxon>
        <taxon>Splendidivirgaceae</taxon>
        <taxon>Splendidivirga</taxon>
    </lineage>
</organism>
<evidence type="ECO:0000256" key="2">
    <source>
        <dbReference type="ARBA" id="ARBA00022475"/>
    </source>
</evidence>
<dbReference type="InterPro" id="IPR003838">
    <property type="entry name" value="ABC3_permease_C"/>
</dbReference>
<evidence type="ECO:0000256" key="3">
    <source>
        <dbReference type="ARBA" id="ARBA00022692"/>
    </source>
</evidence>
<evidence type="ECO:0000256" key="1">
    <source>
        <dbReference type="ARBA" id="ARBA00004651"/>
    </source>
</evidence>
<dbReference type="Pfam" id="PF12704">
    <property type="entry name" value="MacB_PCD"/>
    <property type="match status" value="1"/>
</dbReference>
<feature type="domain" description="ABC3 transporter permease C-terminal" evidence="7">
    <location>
        <begin position="390"/>
        <end position="507"/>
    </location>
</feature>
<dbReference type="RefSeq" id="WP_346752480.1">
    <property type="nucleotide sequence ID" value="NZ_JAUJEA010000004.1"/>
</dbReference>
<keyword evidence="2" id="KW-1003">Cell membrane</keyword>
<feature type="transmembrane region" description="Helical" evidence="6">
    <location>
        <begin position="879"/>
        <end position="899"/>
    </location>
</feature>
<sequence length="916" mass="104135">MEKREAHKTPALANWLAKRFIDRIYLEEFFGDLQEIYTDRLQSKGRFHARFMYWIDMLHLLFGFSSFNLLKTQNNNIMIRSMFKIAWLSAIRQKQFTVLNILGLTLGIATSLIIGLYIHHETTYDSFHTYETRIYRINQSSIWYDWNDQYASTGPNVAVALREDVPEFEEVTRILKIAGQGGQTIRHRSNQKKNKLFIEQRYFAAEENFFNIFSFEFLQGDPKTALKAPSGMVITEETAKRYFGQEEVMGKTLEVKQGDGSWKTFTISGILANVPKRSHLQFDILVSLNSIKERLQEHEWRWVWTAFSTYGLVKEGTDIQTLTEKIQSIPPKWAATTTKRIFNQTFDEFTAGKPWRLYLQPLREIYLSETPDQHYFGPTGSPQFVQIFGAIGVLVLVLSCINFMNLSTARSSNRAKEVGIRKVMGSERKTLIKQFIFESILFVGAGTLCAVLLVQFSLKGFNALAEKQLTLMPYLTDPIFLGIIGSFVLLLGFVSGSYPALYLSSFKPIQVLKGKMSAGFKGKGIRNSLVIFQFTISIALIICSFFVQKQLTYTSSLDLGIDKDNILQIHHIEQLGFDTEIIKTKLAANPAFSQIGKSFAIPPNIWDGERYRASGPESPVVDISNFRAEGDYLNLLGAEFVAGRNFDPERINDKYGVILNEEAVKVLGWGTRETYDTNSPIGKFVIQAFDNEEKMEVIGVVKDFNFNSVKEKIGPLMVIHHQNDLWYNYGRGRSYLSLQLNSEVVKNTSDLQSVLDQVRDEIRQIDPSVPFSYSFMDQEFESTFRSEQRMGTILNLFTAMAVIIACLGLFGLAAFSAEQRMKELGIRKVLGAGTSALLVLFSSEFTRLIFIAILLASPMAYFLVDTWLTNFAYRTPIDLWVFMLAAFSALVIALVAIGYQSLKAACQNPVEILKDE</sequence>
<name>A0ABT8KP12_9BACT</name>
<dbReference type="PANTHER" id="PTHR30572">
    <property type="entry name" value="MEMBRANE COMPONENT OF TRANSPORTER-RELATED"/>
    <property type="match status" value="1"/>
</dbReference>
<comment type="caution">
    <text evidence="9">The sequence shown here is derived from an EMBL/GenBank/DDBJ whole genome shotgun (WGS) entry which is preliminary data.</text>
</comment>
<proteinExistence type="predicted"/>
<comment type="subcellular location">
    <subcellularLocation>
        <location evidence="1">Cell membrane</location>
        <topology evidence="1">Multi-pass membrane protein</topology>
    </subcellularLocation>
</comment>
<feature type="domain" description="MacB-like periplasmic core" evidence="8">
    <location>
        <begin position="97"/>
        <end position="328"/>
    </location>
</feature>
<keyword evidence="10" id="KW-1185">Reference proteome</keyword>
<evidence type="ECO:0000313" key="10">
    <source>
        <dbReference type="Proteomes" id="UP001172082"/>
    </source>
</evidence>
<evidence type="ECO:0000256" key="4">
    <source>
        <dbReference type="ARBA" id="ARBA00022989"/>
    </source>
</evidence>
<feature type="domain" description="ABC3 transporter permease C-terminal" evidence="7">
    <location>
        <begin position="796"/>
        <end position="909"/>
    </location>
</feature>
<evidence type="ECO:0000256" key="5">
    <source>
        <dbReference type="ARBA" id="ARBA00023136"/>
    </source>
</evidence>
<feature type="transmembrane region" description="Helical" evidence="6">
    <location>
        <begin position="793"/>
        <end position="815"/>
    </location>
</feature>
<feature type="transmembrane region" description="Helical" evidence="6">
    <location>
        <begin position="98"/>
        <end position="118"/>
    </location>
</feature>
<keyword evidence="3 6" id="KW-0812">Transmembrane</keyword>
<feature type="transmembrane region" description="Helical" evidence="6">
    <location>
        <begin position="836"/>
        <end position="859"/>
    </location>
</feature>
<gene>
    <name evidence="9" type="ORF">QQ008_13805</name>
</gene>